<dbReference type="EMBL" id="BAAAQN010000024">
    <property type="protein sequence ID" value="GAA2036718.1"/>
    <property type="molecule type" value="Genomic_DNA"/>
</dbReference>
<dbReference type="Pfam" id="PF03819">
    <property type="entry name" value="MazG"/>
    <property type="match status" value="1"/>
</dbReference>
<evidence type="ECO:0000313" key="3">
    <source>
        <dbReference type="Proteomes" id="UP001500751"/>
    </source>
</evidence>
<dbReference type="NCBIfam" id="NF008988">
    <property type="entry name" value="PRK12334.1-4"/>
    <property type="match status" value="1"/>
</dbReference>
<dbReference type="CDD" id="cd11528">
    <property type="entry name" value="NTP-PPase_MazG_Nterm"/>
    <property type="match status" value="1"/>
</dbReference>
<dbReference type="PANTHER" id="PTHR30522:SF0">
    <property type="entry name" value="NUCLEOSIDE TRIPHOSPHATE PYROPHOSPHOHYDROLASE"/>
    <property type="match status" value="1"/>
</dbReference>
<feature type="domain" description="NTP pyrophosphohydrolase MazG-like" evidence="1">
    <location>
        <begin position="157"/>
        <end position="239"/>
    </location>
</feature>
<dbReference type="Gene3D" id="1.10.287.1080">
    <property type="entry name" value="MazG-like"/>
    <property type="match status" value="2"/>
</dbReference>
<name>A0ABP5FYD0_9ACTN</name>
<dbReference type="InterPro" id="IPR048015">
    <property type="entry name" value="NTP-PPase_MazG-like_N"/>
</dbReference>
<dbReference type="PANTHER" id="PTHR30522">
    <property type="entry name" value="NUCLEOSIDE TRIPHOSPHATE PYROPHOSPHOHYDROLASE"/>
    <property type="match status" value="1"/>
</dbReference>
<proteinExistence type="predicted"/>
<dbReference type="InterPro" id="IPR011551">
    <property type="entry name" value="NTP_PyrPHydrolase_MazG"/>
</dbReference>
<protein>
    <submittedName>
        <fullName evidence="2">Nucleoside triphosphate pyrophosphohydrolase</fullName>
    </submittedName>
</protein>
<dbReference type="NCBIfam" id="TIGR00444">
    <property type="entry name" value="mazG"/>
    <property type="match status" value="1"/>
</dbReference>
<keyword evidence="3" id="KW-1185">Reference proteome</keyword>
<evidence type="ECO:0000313" key="2">
    <source>
        <dbReference type="EMBL" id="GAA2036718.1"/>
    </source>
</evidence>
<evidence type="ECO:0000259" key="1">
    <source>
        <dbReference type="Pfam" id="PF03819"/>
    </source>
</evidence>
<dbReference type="InterPro" id="IPR004518">
    <property type="entry name" value="MazG-like_dom"/>
</dbReference>
<dbReference type="Proteomes" id="UP001500751">
    <property type="component" value="Unassembled WGS sequence"/>
</dbReference>
<sequence>MTEAPQSAAEDSAGRIVFLATSPRVALGLLSWPAWETLQAADVVFAGDAGHPHIPFVEQASGAVVALPDHSPAMAAERLLEAATPFRTVVWLTEDEEYDGELAVALGNRLVQSTISPLPDIEVLPGSYDLPGARLLDLVDVMNRLRSPGGCPWDAEQTHESLKKYLLEETYETVEAIEEGEVMTPGPGRDALREELGDVLLQVVFHSRIAEEHDEDPFSVDDVADGIVAKLIRRHPHVFADVDAPTAEHVAANWEVIKAEEKGRESVTEGVPMTQPALALAAKLGSRVRRAGLAVPAAGASGHAGVGARAGVGVGVGAGAPDSGELPRTADELGERLLELAISAGEAGFDPEEALRTAARRYRNRIITAEEELARG</sequence>
<reference evidence="3" key="1">
    <citation type="journal article" date="2019" name="Int. J. Syst. Evol. Microbiol.">
        <title>The Global Catalogue of Microorganisms (GCM) 10K type strain sequencing project: providing services to taxonomists for standard genome sequencing and annotation.</title>
        <authorList>
            <consortium name="The Broad Institute Genomics Platform"/>
            <consortium name="The Broad Institute Genome Sequencing Center for Infectious Disease"/>
            <person name="Wu L."/>
            <person name="Ma J."/>
        </authorList>
    </citation>
    <scope>NUCLEOTIDE SEQUENCE [LARGE SCALE GENOMIC DNA]</scope>
    <source>
        <strain evidence="3">JCM 16014</strain>
    </source>
</reference>
<dbReference type="RefSeq" id="WP_344667343.1">
    <property type="nucleotide sequence ID" value="NZ_BAAAQN010000024.1"/>
</dbReference>
<accession>A0ABP5FYD0</accession>
<gene>
    <name evidence="2" type="ORF">GCM10009839_42180</name>
</gene>
<organism evidence="2 3">
    <name type="scientific">Catenulispora yoronensis</name>
    <dbReference type="NCBI Taxonomy" id="450799"/>
    <lineage>
        <taxon>Bacteria</taxon>
        <taxon>Bacillati</taxon>
        <taxon>Actinomycetota</taxon>
        <taxon>Actinomycetes</taxon>
        <taxon>Catenulisporales</taxon>
        <taxon>Catenulisporaceae</taxon>
        <taxon>Catenulispora</taxon>
    </lineage>
</organism>
<comment type="caution">
    <text evidence="2">The sequence shown here is derived from an EMBL/GenBank/DDBJ whole genome shotgun (WGS) entry which is preliminary data.</text>
</comment>
<dbReference type="SUPFAM" id="SSF101386">
    <property type="entry name" value="all-alpha NTP pyrophosphatases"/>
    <property type="match status" value="1"/>
</dbReference>